<dbReference type="Proteomes" id="UP000184267">
    <property type="component" value="Unassembled WGS sequence"/>
</dbReference>
<dbReference type="EMBL" id="MNAD01001480">
    <property type="protein sequence ID" value="OJT05168.1"/>
    <property type="molecule type" value="Genomic_DNA"/>
</dbReference>
<accession>A0A1M2VC53</accession>
<protein>
    <submittedName>
        <fullName evidence="1">Uncharacterized protein</fullName>
    </submittedName>
</protein>
<keyword evidence="2" id="KW-1185">Reference proteome</keyword>
<gene>
    <name evidence="1" type="ORF">TRAPUB_3993</name>
</gene>
<sequence>MIVKPIIAVIVGADVGVTVRPNDAVNVTGDTAGRRSDVRPLLSLSVGRL</sequence>
<evidence type="ECO:0000313" key="1">
    <source>
        <dbReference type="EMBL" id="OJT05168.1"/>
    </source>
</evidence>
<reference evidence="1 2" key="1">
    <citation type="submission" date="2016-10" db="EMBL/GenBank/DDBJ databases">
        <title>Genome sequence of the basidiomycete white-rot fungus Trametes pubescens.</title>
        <authorList>
            <person name="Makela M.R."/>
            <person name="Granchi Z."/>
            <person name="Peng M."/>
            <person name="De Vries R.P."/>
            <person name="Grigoriev I."/>
            <person name="Riley R."/>
            <person name="Hilden K."/>
        </authorList>
    </citation>
    <scope>NUCLEOTIDE SEQUENCE [LARGE SCALE GENOMIC DNA]</scope>
    <source>
        <strain evidence="1 2">FBCC735</strain>
    </source>
</reference>
<name>A0A1M2VC53_TRAPU</name>
<evidence type="ECO:0000313" key="2">
    <source>
        <dbReference type="Proteomes" id="UP000184267"/>
    </source>
</evidence>
<comment type="caution">
    <text evidence="1">The sequence shown here is derived from an EMBL/GenBank/DDBJ whole genome shotgun (WGS) entry which is preliminary data.</text>
</comment>
<organism evidence="1 2">
    <name type="scientific">Trametes pubescens</name>
    <name type="common">White-rot fungus</name>
    <dbReference type="NCBI Taxonomy" id="154538"/>
    <lineage>
        <taxon>Eukaryota</taxon>
        <taxon>Fungi</taxon>
        <taxon>Dikarya</taxon>
        <taxon>Basidiomycota</taxon>
        <taxon>Agaricomycotina</taxon>
        <taxon>Agaricomycetes</taxon>
        <taxon>Polyporales</taxon>
        <taxon>Polyporaceae</taxon>
        <taxon>Trametes</taxon>
    </lineage>
</organism>
<proteinExistence type="predicted"/>
<dbReference type="AlphaFoldDB" id="A0A1M2VC53"/>